<protein>
    <recommendedName>
        <fullName evidence="3">YbaK/aminoacyl-tRNA synthetase-associated domain-containing protein</fullName>
    </recommendedName>
</protein>
<evidence type="ECO:0008006" key="3">
    <source>
        <dbReference type="Google" id="ProtNLM"/>
    </source>
</evidence>
<dbReference type="PANTHER" id="PTHR30411">
    <property type="entry name" value="CYTOPLASMIC PROTEIN"/>
    <property type="match status" value="1"/>
</dbReference>
<dbReference type="GO" id="GO:0002161">
    <property type="term" value="F:aminoacyl-tRNA deacylase activity"/>
    <property type="evidence" value="ECO:0007669"/>
    <property type="project" value="InterPro"/>
</dbReference>
<accession>A0A8J4GBL1</accession>
<gene>
    <name evidence="1" type="ORF">Vretimale_8363</name>
</gene>
<dbReference type="InterPro" id="IPR036754">
    <property type="entry name" value="YbaK/aa-tRNA-synt-asso_dom_sf"/>
</dbReference>
<dbReference type="CDD" id="cd04332">
    <property type="entry name" value="YbaK_like"/>
    <property type="match status" value="1"/>
</dbReference>
<name>A0A8J4GBL1_9CHLO</name>
<organism evidence="1 2">
    <name type="scientific">Volvox reticuliferus</name>
    <dbReference type="NCBI Taxonomy" id="1737510"/>
    <lineage>
        <taxon>Eukaryota</taxon>
        <taxon>Viridiplantae</taxon>
        <taxon>Chlorophyta</taxon>
        <taxon>core chlorophytes</taxon>
        <taxon>Chlorophyceae</taxon>
        <taxon>CS clade</taxon>
        <taxon>Chlamydomonadales</taxon>
        <taxon>Volvocaceae</taxon>
        <taxon>Volvox</taxon>
    </lineage>
</organism>
<dbReference type="Proteomes" id="UP000722791">
    <property type="component" value="Unassembled WGS sequence"/>
</dbReference>
<dbReference type="EMBL" id="BNCQ01000014">
    <property type="protein sequence ID" value="GIM03694.1"/>
    <property type="molecule type" value="Genomic_DNA"/>
</dbReference>
<sequence>MDQPPPTDLQCSQWPQVGNSGNAAAVQVQMRLRGQEAVLGVRIVYTGTWPPSVALLLQGANYHIACNFSPETASEAAPRSRSIRFCIGVRISETTGRALCRLENVGVQQDDLAKHPTFKTALRARNLQERQLAILQRIDKLMQALNLDLSASTRPSLVANPPHRPRPTVTLDASPTQQRLERELINRGFSSFRFVRVPTEYYDLSLELRRDCLGAASVNHLCKSIVMENTRAHESVTGWDDPRNSKYYCVIVQYTARLHADKLKVGVQELSGRKFGRQYYNMRLAAEEVNDALTGFSHNAVTPICMRERLPILMSHRIAKLQPGEFWLGAGEVDVKVGLNVDEFITAYQPFVLDCTYD</sequence>
<comment type="caution">
    <text evidence="1">The sequence shown here is derived from an EMBL/GenBank/DDBJ whole genome shotgun (WGS) entry which is preliminary data.</text>
</comment>
<dbReference type="SUPFAM" id="SSF55826">
    <property type="entry name" value="YbaK/ProRS associated domain"/>
    <property type="match status" value="1"/>
</dbReference>
<dbReference type="AlphaFoldDB" id="A0A8J4GBL1"/>
<evidence type="ECO:0000313" key="1">
    <source>
        <dbReference type="EMBL" id="GIM03694.1"/>
    </source>
</evidence>
<proteinExistence type="predicted"/>
<dbReference type="PANTHER" id="PTHR30411:SF4">
    <property type="entry name" value="YBAK_AMINOACYL-TRNA SYNTHETASE-ASSOCIATED DOMAIN-CONTAINING PROTEIN"/>
    <property type="match status" value="1"/>
</dbReference>
<reference evidence="1" key="1">
    <citation type="journal article" date="2021" name="Proc. Natl. Acad. Sci. U.S.A.">
        <title>Three genomes in the algal genus Volvox reveal the fate of a haploid sex-determining region after a transition to homothallism.</title>
        <authorList>
            <person name="Yamamoto K."/>
            <person name="Hamaji T."/>
            <person name="Kawai-Toyooka H."/>
            <person name="Matsuzaki R."/>
            <person name="Takahashi F."/>
            <person name="Nishimura Y."/>
            <person name="Kawachi M."/>
            <person name="Noguchi H."/>
            <person name="Minakuchi Y."/>
            <person name="Umen J.G."/>
            <person name="Toyoda A."/>
            <person name="Nozaki H."/>
        </authorList>
    </citation>
    <scope>NUCLEOTIDE SEQUENCE</scope>
    <source>
        <strain evidence="1">NIES-3785</strain>
    </source>
</reference>
<dbReference type="Gene3D" id="3.90.960.10">
    <property type="entry name" value="YbaK/aminoacyl-tRNA synthetase-associated domain"/>
    <property type="match status" value="1"/>
</dbReference>
<evidence type="ECO:0000313" key="2">
    <source>
        <dbReference type="Proteomes" id="UP000722791"/>
    </source>
</evidence>